<dbReference type="GO" id="GO:0008761">
    <property type="term" value="F:UDP-N-acetylglucosamine 2-epimerase activity"/>
    <property type="evidence" value="ECO:0007669"/>
    <property type="project" value="UniProtKB-EC"/>
</dbReference>
<dbReference type="InterPro" id="IPR029767">
    <property type="entry name" value="WecB-like"/>
</dbReference>
<evidence type="ECO:0000313" key="2">
    <source>
        <dbReference type="EMBL" id="VFR50596.1"/>
    </source>
</evidence>
<dbReference type="Pfam" id="PF02350">
    <property type="entry name" value="Epimerase_2"/>
    <property type="match status" value="1"/>
</dbReference>
<dbReference type="PANTHER" id="PTHR43174">
    <property type="entry name" value="UDP-N-ACETYLGLUCOSAMINE 2-EPIMERASE"/>
    <property type="match status" value="1"/>
</dbReference>
<dbReference type="EMBL" id="CAADIE010000037">
    <property type="protein sequence ID" value="VFR50596.1"/>
    <property type="molecule type" value="Genomic_DNA"/>
</dbReference>
<name>A0A484RKG0_9ZZZZ</name>
<protein>
    <submittedName>
        <fullName evidence="2">UDP-N-acetylglucosamine 2-epimerase</fullName>
        <ecNumber evidence="2">5.1.3.14</ecNumber>
    </submittedName>
</protein>
<sequence length="359" mass="39306">MKHKKILTIVGARPQFVKAAVVSRALLQSSSLSEVLVHTGQHYDKDMSEIFFQELDIPAPKRNLGIGGGSHGSNTGRALEQLESVMLEEKPDMVLVYGDTDSTLAGALAAAKLCIPVLHVEAGLRSFNRRMPEEVNRVLTDHVSTVLFVPSRAALDNLRQEGIEGDRVCQVGDVMFDAVRIFGEIAQQRSQVMEQLGLSAREYVLATLHRKENTDDRTRLAAILQGLGDSAVPVVLPLHPRTRARVDEFGLRIPATVRVVDPVGYLDMQALERNALLVATDSGGVQKEAYFHGVRCVTLREETEWVELVELGANVLAGADATKIAAALRSQEPMQAGRQVYGDGYAADAICRYLENWNA</sequence>
<dbReference type="NCBIfam" id="TIGR00236">
    <property type="entry name" value="wecB"/>
    <property type="match status" value="1"/>
</dbReference>
<dbReference type="EC" id="5.1.3.14" evidence="2"/>
<dbReference type="InterPro" id="IPR003331">
    <property type="entry name" value="UDP_GlcNAc_Epimerase_2_dom"/>
</dbReference>
<accession>A0A484RKG0</accession>
<dbReference type="AlphaFoldDB" id="A0A484RKG0"/>
<organism evidence="2">
    <name type="scientific">plant metagenome</name>
    <dbReference type="NCBI Taxonomy" id="1297885"/>
    <lineage>
        <taxon>unclassified sequences</taxon>
        <taxon>metagenomes</taxon>
        <taxon>organismal metagenomes</taxon>
    </lineage>
</organism>
<keyword evidence="2" id="KW-0413">Isomerase</keyword>
<evidence type="ECO:0000259" key="1">
    <source>
        <dbReference type="Pfam" id="PF02350"/>
    </source>
</evidence>
<feature type="domain" description="UDP-N-acetylglucosamine 2-epimerase" evidence="1">
    <location>
        <begin position="25"/>
        <end position="355"/>
    </location>
</feature>
<dbReference type="PANTHER" id="PTHR43174:SF1">
    <property type="entry name" value="UDP-N-ACETYLGLUCOSAMINE 2-EPIMERASE"/>
    <property type="match status" value="1"/>
</dbReference>
<reference evidence="2" key="1">
    <citation type="submission" date="2019-03" db="EMBL/GenBank/DDBJ databases">
        <authorList>
            <person name="Danneels B."/>
        </authorList>
    </citation>
    <scope>NUCLEOTIDE SEQUENCE</scope>
</reference>
<dbReference type="Gene3D" id="3.40.50.2000">
    <property type="entry name" value="Glycogen Phosphorylase B"/>
    <property type="match status" value="2"/>
</dbReference>
<proteinExistence type="predicted"/>
<dbReference type="CDD" id="cd03786">
    <property type="entry name" value="GTB_UDP-GlcNAc_2-Epimerase"/>
    <property type="match status" value="1"/>
</dbReference>
<dbReference type="SUPFAM" id="SSF53756">
    <property type="entry name" value="UDP-Glycosyltransferase/glycogen phosphorylase"/>
    <property type="match status" value="1"/>
</dbReference>
<gene>
    <name evidence="2" type="ORF">BER1_2809</name>
</gene>